<dbReference type="Gene3D" id="1.10.225.10">
    <property type="entry name" value="Saposin-like"/>
    <property type="match status" value="1"/>
</dbReference>
<dbReference type="OrthoDB" id="69496at2759"/>
<dbReference type="Pfam" id="PF03489">
    <property type="entry name" value="SapB_2"/>
    <property type="match status" value="1"/>
</dbReference>
<dbReference type="InterPro" id="IPR008138">
    <property type="entry name" value="SapB_2"/>
</dbReference>
<dbReference type="SMART" id="SM00741">
    <property type="entry name" value="SapB"/>
    <property type="match status" value="1"/>
</dbReference>
<accession>A0A9P1I886</accession>
<dbReference type="InterPro" id="IPR008139">
    <property type="entry name" value="SaposinB_dom"/>
</dbReference>
<gene>
    <name evidence="4" type="ORF">CAMP_LOCUS2831</name>
</gene>
<evidence type="ECO:0000313" key="5">
    <source>
        <dbReference type="Proteomes" id="UP001152747"/>
    </source>
</evidence>
<feature type="signal peptide" evidence="2">
    <location>
        <begin position="1"/>
        <end position="16"/>
    </location>
</feature>
<keyword evidence="5" id="KW-1185">Reference proteome</keyword>
<organism evidence="4 5">
    <name type="scientific">Caenorhabditis angaria</name>
    <dbReference type="NCBI Taxonomy" id="860376"/>
    <lineage>
        <taxon>Eukaryota</taxon>
        <taxon>Metazoa</taxon>
        <taxon>Ecdysozoa</taxon>
        <taxon>Nematoda</taxon>
        <taxon>Chromadorea</taxon>
        <taxon>Rhabditida</taxon>
        <taxon>Rhabditina</taxon>
        <taxon>Rhabditomorpha</taxon>
        <taxon>Rhabditoidea</taxon>
        <taxon>Rhabditidae</taxon>
        <taxon>Peloderinae</taxon>
        <taxon>Caenorhabditis</taxon>
    </lineage>
</organism>
<evidence type="ECO:0000313" key="4">
    <source>
        <dbReference type="EMBL" id="CAI5440194.1"/>
    </source>
</evidence>
<evidence type="ECO:0000256" key="2">
    <source>
        <dbReference type="SAM" id="SignalP"/>
    </source>
</evidence>
<dbReference type="InterPro" id="IPR011001">
    <property type="entry name" value="Saposin-like"/>
</dbReference>
<keyword evidence="1" id="KW-1015">Disulfide bond</keyword>
<name>A0A9P1I886_9PELO</name>
<sequence length="91" mass="9854">MKFLIVLAFCVGIVQAGMFCSVCIQLVEKVLEAGREDLEPVLEKGVNEVCSVLGSFASLCENYLDGYIDQLVDQIDSSKDANEVCSAVDLC</sequence>
<dbReference type="SUPFAM" id="SSF47862">
    <property type="entry name" value="Saposin"/>
    <property type="match status" value="1"/>
</dbReference>
<keyword evidence="2" id="KW-0732">Signal</keyword>
<comment type="caution">
    <text evidence="4">The sequence shown here is derived from an EMBL/GenBank/DDBJ whole genome shotgun (WGS) entry which is preliminary data.</text>
</comment>
<proteinExistence type="predicted"/>
<feature type="domain" description="Saposin B-type" evidence="3">
    <location>
        <begin position="16"/>
        <end position="91"/>
    </location>
</feature>
<dbReference type="EMBL" id="CANHGI010000001">
    <property type="protein sequence ID" value="CAI5440194.1"/>
    <property type="molecule type" value="Genomic_DNA"/>
</dbReference>
<dbReference type="AlphaFoldDB" id="A0A9P1I886"/>
<protein>
    <recommendedName>
        <fullName evidence="3">Saposin B-type domain-containing protein</fullName>
    </recommendedName>
</protein>
<evidence type="ECO:0000256" key="1">
    <source>
        <dbReference type="ARBA" id="ARBA00023157"/>
    </source>
</evidence>
<dbReference type="PROSITE" id="PS50015">
    <property type="entry name" value="SAP_B"/>
    <property type="match status" value="1"/>
</dbReference>
<reference evidence="4" key="1">
    <citation type="submission" date="2022-11" db="EMBL/GenBank/DDBJ databases">
        <authorList>
            <person name="Kikuchi T."/>
        </authorList>
    </citation>
    <scope>NUCLEOTIDE SEQUENCE</scope>
    <source>
        <strain evidence="4">PS1010</strain>
    </source>
</reference>
<feature type="chain" id="PRO_5040277777" description="Saposin B-type domain-containing protein" evidence="2">
    <location>
        <begin position="17"/>
        <end position="91"/>
    </location>
</feature>
<dbReference type="Proteomes" id="UP001152747">
    <property type="component" value="Unassembled WGS sequence"/>
</dbReference>
<evidence type="ECO:0000259" key="3">
    <source>
        <dbReference type="PROSITE" id="PS50015"/>
    </source>
</evidence>